<accession>A0A6J7X1H9</accession>
<name>A0A6J7X1H9_9CAUD</name>
<protein>
    <recommendedName>
        <fullName evidence="2">Calcineurin-like phosphoesterase domain-containing protein</fullName>
    </recommendedName>
</protein>
<sequence>MIVKKHAKNIHEIQLEGNLVKIAMLSDIHWDNPKCDWKILKRDLDYCLDNQIPIMINGDFLCLMQGRGDRRGNKSDIRPEHNNAKYLDSIVETAVEWWSPYAHLLTVIGYGNHETAIIKYQETDILQRFVDLLNYKNGTQVYAGGYGGWLIINQSFSQTVHMTTKIKYFHGSGGGGVVTKGALNLTRALEMYEDFDVFTMGHIHENAARNDVRDTTSFHSKVGYRHQHKDMHLMLTGTYKEEYGDGSKGWHVERGAPVKPTGGRILTIECKRYEEDKVKKSSKSIDSTKFPL</sequence>
<reference evidence="1" key="1">
    <citation type="submission" date="2020-05" db="EMBL/GenBank/DDBJ databases">
        <authorList>
            <person name="Chiriac C."/>
            <person name="Salcher M."/>
            <person name="Ghai R."/>
            <person name="Kavagutti S V."/>
        </authorList>
    </citation>
    <scope>NUCLEOTIDE SEQUENCE</scope>
</reference>
<gene>
    <name evidence="1" type="ORF">UFOVP392_20</name>
</gene>
<dbReference type="SUPFAM" id="SSF56300">
    <property type="entry name" value="Metallo-dependent phosphatases"/>
    <property type="match status" value="1"/>
</dbReference>
<evidence type="ECO:0000313" key="1">
    <source>
        <dbReference type="EMBL" id="CAB5223938.1"/>
    </source>
</evidence>
<dbReference type="EMBL" id="LR798322">
    <property type="protein sequence ID" value="CAB5223938.1"/>
    <property type="molecule type" value="Genomic_DNA"/>
</dbReference>
<dbReference type="InterPro" id="IPR029052">
    <property type="entry name" value="Metallo-depent_PP-like"/>
</dbReference>
<proteinExistence type="predicted"/>
<evidence type="ECO:0008006" key="2">
    <source>
        <dbReference type="Google" id="ProtNLM"/>
    </source>
</evidence>
<organism evidence="1">
    <name type="scientific">uncultured Caudovirales phage</name>
    <dbReference type="NCBI Taxonomy" id="2100421"/>
    <lineage>
        <taxon>Viruses</taxon>
        <taxon>Duplodnaviria</taxon>
        <taxon>Heunggongvirae</taxon>
        <taxon>Uroviricota</taxon>
        <taxon>Caudoviricetes</taxon>
        <taxon>Peduoviridae</taxon>
        <taxon>Maltschvirus</taxon>
        <taxon>Maltschvirus maltsch</taxon>
    </lineage>
</organism>